<dbReference type="Proteomes" id="UP001549321">
    <property type="component" value="Unassembled WGS sequence"/>
</dbReference>
<sequence>MTGQFGQALPQPVTMVFLGRFEPESFAEFVRHRAARLSLGLRLGAVGGERVEVAVQGAADLVDMFEMACSLGPIDCLVLDIHRHAERQ</sequence>
<dbReference type="RefSeq" id="WP_354549517.1">
    <property type="nucleotide sequence ID" value="NZ_JBEPSM010000001.1"/>
</dbReference>
<name>A0ABV2QY41_9HYPH</name>
<dbReference type="SUPFAM" id="SSF54975">
    <property type="entry name" value="Acylphosphatase/BLUF domain-like"/>
    <property type="match status" value="1"/>
</dbReference>
<proteinExistence type="predicted"/>
<gene>
    <name evidence="1" type="ORF">ABIE08_001238</name>
</gene>
<evidence type="ECO:0008006" key="3">
    <source>
        <dbReference type="Google" id="ProtNLM"/>
    </source>
</evidence>
<evidence type="ECO:0000313" key="2">
    <source>
        <dbReference type="Proteomes" id="UP001549321"/>
    </source>
</evidence>
<dbReference type="EMBL" id="JBEPSM010000001">
    <property type="protein sequence ID" value="MET4633325.1"/>
    <property type="molecule type" value="Genomic_DNA"/>
</dbReference>
<keyword evidence="2" id="KW-1185">Reference proteome</keyword>
<organism evidence="1 2">
    <name type="scientific">Kaistia defluvii</name>
    <dbReference type="NCBI Taxonomy" id="410841"/>
    <lineage>
        <taxon>Bacteria</taxon>
        <taxon>Pseudomonadati</taxon>
        <taxon>Pseudomonadota</taxon>
        <taxon>Alphaproteobacteria</taxon>
        <taxon>Hyphomicrobiales</taxon>
        <taxon>Kaistiaceae</taxon>
        <taxon>Kaistia</taxon>
    </lineage>
</organism>
<protein>
    <recommendedName>
        <fullName evidence="3">Acylphosphatase</fullName>
    </recommendedName>
</protein>
<reference evidence="1 2" key="1">
    <citation type="submission" date="2024-06" db="EMBL/GenBank/DDBJ databases">
        <title>Sorghum-associated microbial communities from plants grown in Nebraska, USA.</title>
        <authorList>
            <person name="Schachtman D."/>
        </authorList>
    </citation>
    <scope>NUCLEOTIDE SEQUENCE [LARGE SCALE GENOMIC DNA]</scope>
    <source>
        <strain evidence="1 2">3207</strain>
    </source>
</reference>
<evidence type="ECO:0000313" key="1">
    <source>
        <dbReference type="EMBL" id="MET4633325.1"/>
    </source>
</evidence>
<comment type="caution">
    <text evidence="1">The sequence shown here is derived from an EMBL/GenBank/DDBJ whole genome shotgun (WGS) entry which is preliminary data.</text>
</comment>
<dbReference type="InterPro" id="IPR036046">
    <property type="entry name" value="Acylphosphatase-like_dom_sf"/>
</dbReference>
<accession>A0ABV2QY41</accession>